<dbReference type="Gene3D" id="3.30.450.20">
    <property type="entry name" value="PAS domain"/>
    <property type="match status" value="1"/>
</dbReference>
<dbReference type="InterPro" id="IPR000014">
    <property type="entry name" value="PAS"/>
</dbReference>
<accession>A0A011NRW4</accession>
<dbReference type="SMART" id="SM00091">
    <property type="entry name" value="PAS"/>
    <property type="match status" value="1"/>
</dbReference>
<keyword evidence="3" id="KW-1185">Reference proteome</keyword>
<dbReference type="SMART" id="SM00065">
    <property type="entry name" value="GAF"/>
    <property type="match status" value="1"/>
</dbReference>
<dbReference type="CDD" id="cd00130">
    <property type="entry name" value="PAS"/>
    <property type="match status" value="1"/>
</dbReference>
<dbReference type="Gene3D" id="3.30.450.40">
    <property type="match status" value="1"/>
</dbReference>
<dbReference type="Proteomes" id="UP000020218">
    <property type="component" value="Unassembled WGS sequence"/>
</dbReference>
<evidence type="ECO:0000259" key="1">
    <source>
        <dbReference type="PROSITE" id="PS50112"/>
    </source>
</evidence>
<dbReference type="NCBIfam" id="TIGR00229">
    <property type="entry name" value="sensory_box"/>
    <property type="match status" value="1"/>
</dbReference>
<protein>
    <submittedName>
        <fullName evidence="2">PAS domain S-box protein</fullName>
    </submittedName>
</protein>
<sequence>MQPPFQPLANPLDLQGVFAQLARRGFHDNRLDEVLRQLTATTAQTLNIERVSLWGLCEQRQQLECIDLYELSHDRHSNGFKLHARHYPEYFRALSRGEPIVADDALKHPSTQEFLRDHLLMHGISALINSPIHADGELQGVLSIERVGEHSAWTSVQRLFVHAVASLVSLALLQHELLSREEELRDARNLREALFNGARDAILIADAGTGEIIDANPQAEKLFGRRCQELLGALHGELCRRHEAVELRDLCRQLGNKGEIEVLRSAVVAADGTLVPVEISSRLVQLGRGQEIVQGMFRPLAPGSDET</sequence>
<feature type="domain" description="PAS" evidence="1">
    <location>
        <begin position="187"/>
        <end position="232"/>
    </location>
</feature>
<name>A0A011NRW4_9PROT</name>
<dbReference type="SUPFAM" id="SSF55781">
    <property type="entry name" value="GAF domain-like"/>
    <property type="match status" value="1"/>
</dbReference>
<proteinExistence type="predicted"/>
<dbReference type="Pfam" id="PF00989">
    <property type="entry name" value="PAS"/>
    <property type="match status" value="1"/>
</dbReference>
<organism evidence="2 3">
    <name type="scientific">Candidatus Accumulibacter adjunctus</name>
    <dbReference type="NCBI Taxonomy" id="1454001"/>
    <lineage>
        <taxon>Bacteria</taxon>
        <taxon>Pseudomonadati</taxon>
        <taxon>Pseudomonadota</taxon>
        <taxon>Betaproteobacteria</taxon>
        <taxon>Candidatus Accumulibacter</taxon>
    </lineage>
</organism>
<dbReference type="Pfam" id="PF01590">
    <property type="entry name" value="GAF"/>
    <property type="match status" value="1"/>
</dbReference>
<dbReference type="InterPro" id="IPR029016">
    <property type="entry name" value="GAF-like_dom_sf"/>
</dbReference>
<evidence type="ECO:0000313" key="2">
    <source>
        <dbReference type="EMBL" id="EXI67342.1"/>
    </source>
</evidence>
<dbReference type="InterPro" id="IPR013767">
    <property type="entry name" value="PAS_fold"/>
</dbReference>
<gene>
    <name evidence="2" type="ORF">AW08_02177</name>
</gene>
<dbReference type="PROSITE" id="PS50112">
    <property type="entry name" value="PAS"/>
    <property type="match status" value="1"/>
</dbReference>
<dbReference type="EMBL" id="JFAX01000011">
    <property type="protein sequence ID" value="EXI67342.1"/>
    <property type="molecule type" value="Genomic_DNA"/>
</dbReference>
<dbReference type="InterPro" id="IPR035965">
    <property type="entry name" value="PAS-like_dom_sf"/>
</dbReference>
<dbReference type="PATRIC" id="fig|1454001.3.peg.2225"/>
<reference evidence="2" key="1">
    <citation type="submission" date="2014-02" db="EMBL/GenBank/DDBJ databases">
        <title>Expanding our view of genomic diversity in Candidatus Accumulibacter clades.</title>
        <authorList>
            <person name="Skennerton C.T."/>
            <person name="Barr J.J."/>
            <person name="Slater F.R."/>
            <person name="Bond P.L."/>
            <person name="Tyson G.W."/>
        </authorList>
    </citation>
    <scope>NUCLEOTIDE SEQUENCE [LARGE SCALE GENOMIC DNA]</scope>
</reference>
<dbReference type="InterPro" id="IPR003018">
    <property type="entry name" value="GAF"/>
</dbReference>
<dbReference type="GO" id="GO:0006355">
    <property type="term" value="P:regulation of DNA-templated transcription"/>
    <property type="evidence" value="ECO:0007669"/>
    <property type="project" value="InterPro"/>
</dbReference>
<dbReference type="STRING" id="1454001.AW08_02177"/>
<evidence type="ECO:0000313" key="3">
    <source>
        <dbReference type="Proteomes" id="UP000020218"/>
    </source>
</evidence>
<dbReference type="SUPFAM" id="SSF55785">
    <property type="entry name" value="PYP-like sensor domain (PAS domain)"/>
    <property type="match status" value="1"/>
</dbReference>
<dbReference type="AlphaFoldDB" id="A0A011NRW4"/>
<comment type="caution">
    <text evidence="2">The sequence shown here is derived from an EMBL/GenBank/DDBJ whole genome shotgun (WGS) entry which is preliminary data.</text>
</comment>